<evidence type="ECO:0000313" key="1">
    <source>
        <dbReference type="EMBL" id="OAD07924.1"/>
    </source>
</evidence>
<dbReference type="STRING" id="747725.A0A168PM32"/>
<evidence type="ECO:0000313" key="2">
    <source>
        <dbReference type="Proteomes" id="UP000077051"/>
    </source>
</evidence>
<proteinExistence type="predicted"/>
<protein>
    <submittedName>
        <fullName evidence="1">Uncharacterized protein</fullName>
    </submittedName>
</protein>
<dbReference type="OrthoDB" id="2267877at2759"/>
<sequence length="141" mass="16881">MVHQLTEFFPFELAVHGRQPSHLHHTLQNTTEIPLYRGEAHTPQSSFAHHMKHDLSQAFELVYDKLTENKHYQYNNQLKEGQKVMLFNNKLTKKDKPRKLQYDWIGSMTVTKVLSNTRYNLQHEDEEHKSIHISFIKKYHE</sequence>
<organism evidence="1 2">
    <name type="scientific">Mucor lusitanicus CBS 277.49</name>
    <dbReference type="NCBI Taxonomy" id="747725"/>
    <lineage>
        <taxon>Eukaryota</taxon>
        <taxon>Fungi</taxon>
        <taxon>Fungi incertae sedis</taxon>
        <taxon>Mucoromycota</taxon>
        <taxon>Mucoromycotina</taxon>
        <taxon>Mucoromycetes</taxon>
        <taxon>Mucorales</taxon>
        <taxon>Mucorineae</taxon>
        <taxon>Mucoraceae</taxon>
        <taxon>Mucor</taxon>
    </lineage>
</organism>
<dbReference type="EMBL" id="AMYB01000001">
    <property type="protein sequence ID" value="OAD07924.1"/>
    <property type="molecule type" value="Genomic_DNA"/>
</dbReference>
<comment type="caution">
    <text evidence="1">The sequence shown here is derived from an EMBL/GenBank/DDBJ whole genome shotgun (WGS) entry which is preliminary data.</text>
</comment>
<gene>
    <name evidence="1" type="ORF">MUCCIDRAFT_104873</name>
</gene>
<accession>A0A168PM32</accession>
<dbReference type="VEuPathDB" id="FungiDB:MUCCIDRAFT_104873"/>
<keyword evidence="2" id="KW-1185">Reference proteome</keyword>
<dbReference type="AlphaFoldDB" id="A0A168PM32"/>
<dbReference type="Proteomes" id="UP000077051">
    <property type="component" value="Unassembled WGS sequence"/>
</dbReference>
<reference evidence="1 2" key="1">
    <citation type="submission" date="2015-06" db="EMBL/GenBank/DDBJ databases">
        <title>Expansion of signal transduction pathways in fungi by whole-genome duplication.</title>
        <authorList>
            <consortium name="DOE Joint Genome Institute"/>
            <person name="Corrochano L.M."/>
            <person name="Kuo A."/>
            <person name="Marcet-Houben M."/>
            <person name="Polaino S."/>
            <person name="Salamov A."/>
            <person name="Villalobos J.M."/>
            <person name="Alvarez M.I."/>
            <person name="Avalos J."/>
            <person name="Benito E.P."/>
            <person name="Benoit I."/>
            <person name="Burger G."/>
            <person name="Camino L.P."/>
            <person name="Canovas D."/>
            <person name="Cerda-Olmedo E."/>
            <person name="Cheng J.-F."/>
            <person name="Dominguez A."/>
            <person name="Elias M."/>
            <person name="Eslava A.P."/>
            <person name="Glaser F."/>
            <person name="Grimwood J."/>
            <person name="Gutierrez G."/>
            <person name="Heitman J."/>
            <person name="Henrissat B."/>
            <person name="Iturriaga E.A."/>
            <person name="Lang B.F."/>
            <person name="Lavin J.L."/>
            <person name="Lee S."/>
            <person name="Li W."/>
            <person name="Lindquist E."/>
            <person name="Lopez-Garcia S."/>
            <person name="Luque E.M."/>
            <person name="Marcos A.T."/>
            <person name="Martin J."/>
            <person name="Mccluskey K."/>
            <person name="Medina H.R."/>
            <person name="Miralles-Duran A."/>
            <person name="Miyazaki A."/>
            <person name="Munoz-Torres E."/>
            <person name="Oguiza J.A."/>
            <person name="Ohm R."/>
            <person name="Olmedo M."/>
            <person name="Orejas M."/>
            <person name="Ortiz-Castellanos L."/>
            <person name="Pisabarro A.G."/>
            <person name="Rodriguez-Romero J."/>
            <person name="Ruiz-Herrera J."/>
            <person name="Ruiz-Vazquez R."/>
            <person name="Sanz C."/>
            <person name="Schackwitz W."/>
            <person name="Schmutz J."/>
            <person name="Shahriari M."/>
            <person name="Shelest E."/>
            <person name="Silva-Franco F."/>
            <person name="Soanes D."/>
            <person name="Syed K."/>
            <person name="Tagua V.G."/>
            <person name="Talbot N.J."/>
            <person name="Thon M."/>
            <person name="De Vries R.P."/>
            <person name="Wiebenga A."/>
            <person name="Yadav J.S."/>
            <person name="Braun E.L."/>
            <person name="Baker S."/>
            <person name="Garre V."/>
            <person name="Horwitz B."/>
            <person name="Torres-Martinez S."/>
            <person name="Idnurm A."/>
            <person name="Herrera-Estrella A."/>
            <person name="Gabaldon T."/>
            <person name="Grigoriev I.V."/>
        </authorList>
    </citation>
    <scope>NUCLEOTIDE SEQUENCE [LARGE SCALE GENOMIC DNA]</scope>
    <source>
        <strain evidence="1 2">CBS 277.49</strain>
    </source>
</reference>
<name>A0A168PM32_MUCCL</name>